<proteinExistence type="predicted"/>
<dbReference type="AlphaFoldDB" id="A0A1M7SJ70"/>
<dbReference type="Proteomes" id="UP000184010">
    <property type="component" value="Unassembled WGS sequence"/>
</dbReference>
<dbReference type="SUPFAM" id="SSF49478">
    <property type="entry name" value="Cna protein B-type domain"/>
    <property type="match status" value="1"/>
</dbReference>
<dbReference type="InterPro" id="IPR017896">
    <property type="entry name" value="4Fe4S_Fe-S-bd"/>
</dbReference>
<evidence type="ECO:0000256" key="3">
    <source>
        <dbReference type="ARBA" id="ARBA00023004"/>
    </source>
</evidence>
<dbReference type="PROSITE" id="PS51379">
    <property type="entry name" value="4FE4S_FER_2"/>
    <property type="match status" value="2"/>
</dbReference>
<keyword evidence="1" id="KW-0004">4Fe-4S</keyword>
<evidence type="ECO:0000256" key="4">
    <source>
        <dbReference type="ARBA" id="ARBA00023014"/>
    </source>
</evidence>
<feature type="domain" description="4Fe-4S ferredoxin-type" evidence="5">
    <location>
        <begin position="2"/>
        <end position="31"/>
    </location>
</feature>
<accession>A0A1M7SJ70</accession>
<dbReference type="Gene3D" id="2.60.40.10">
    <property type="entry name" value="Immunoglobulins"/>
    <property type="match status" value="1"/>
</dbReference>
<dbReference type="PANTHER" id="PTHR43177:SF3">
    <property type="entry name" value="PROTEIN NRFC HOMOLOG"/>
    <property type="match status" value="1"/>
</dbReference>
<dbReference type="GO" id="GO:0051539">
    <property type="term" value="F:4 iron, 4 sulfur cluster binding"/>
    <property type="evidence" value="ECO:0007669"/>
    <property type="project" value="UniProtKB-KW"/>
</dbReference>
<dbReference type="SUPFAM" id="SSF54862">
    <property type="entry name" value="4Fe-4S ferredoxins"/>
    <property type="match status" value="1"/>
</dbReference>
<dbReference type="RefSeq" id="WP_072771497.1">
    <property type="nucleotide sequence ID" value="NZ_FRDN01000004.1"/>
</dbReference>
<sequence length="267" mass="29650">MKVFVINIDKCVGCHGCQVGCKDEHCGNDWSPYAKPQPEIGQFWIKVNQQERGAKPHVKVTYFPVLCQHCDNAPCIKAGRGAVYKREDGLVLIDPDKAKGMKQLVDSCPYHAIYWNEQEQLPQKCTGCAHLLDGDHPISVPRCFDNCQVGAILFGEESEMDLQGTEIFHPEYGTKPRVYYRGLPKRFVAGTIYDPAAKEVIIGARCTLNSVDGKVAAIAETNNYGDFWLRNLPEDDFTLTVTAGKKTKILNVSTKEMDIGLGDVPLA</sequence>
<dbReference type="Gene3D" id="3.30.70.20">
    <property type="match status" value="2"/>
</dbReference>
<evidence type="ECO:0000259" key="5">
    <source>
        <dbReference type="PROSITE" id="PS51379"/>
    </source>
</evidence>
<reference evidence="7" key="1">
    <citation type="submission" date="2016-12" db="EMBL/GenBank/DDBJ databases">
        <authorList>
            <person name="Varghese N."/>
            <person name="Submissions S."/>
        </authorList>
    </citation>
    <scope>NUCLEOTIDE SEQUENCE [LARGE SCALE GENOMIC DNA]</scope>
    <source>
        <strain evidence="7">DSM 11544</strain>
    </source>
</reference>
<dbReference type="InterPro" id="IPR013783">
    <property type="entry name" value="Ig-like_fold"/>
</dbReference>
<protein>
    <submittedName>
        <fullName evidence="6">Fe-S-cluster-containing dehydrogenase component</fullName>
    </submittedName>
</protein>
<organism evidence="6 7">
    <name type="scientific">Desulfitobacterium chlororespirans DSM 11544</name>
    <dbReference type="NCBI Taxonomy" id="1121395"/>
    <lineage>
        <taxon>Bacteria</taxon>
        <taxon>Bacillati</taxon>
        <taxon>Bacillota</taxon>
        <taxon>Clostridia</taxon>
        <taxon>Eubacteriales</taxon>
        <taxon>Desulfitobacteriaceae</taxon>
        <taxon>Desulfitobacterium</taxon>
    </lineage>
</organism>
<keyword evidence="7" id="KW-1185">Reference proteome</keyword>
<name>A0A1M7SJ70_9FIRM</name>
<feature type="domain" description="4Fe-4S ferredoxin-type" evidence="5">
    <location>
        <begin position="89"/>
        <end position="118"/>
    </location>
</feature>
<dbReference type="InterPro" id="IPR050954">
    <property type="entry name" value="ET_IronSulfur_Cluster-Binding"/>
</dbReference>
<evidence type="ECO:0000313" key="7">
    <source>
        <dbReference type="Proteomes" id="UP000184010"/>
    </source>
</evidence>
<evidence type="ECO:0000256" key="2">
    <source>
        <dbReference type="ARBA" id="ARBA00022723"/>
    </source>
</evidence>
<keyword evidence="3" id="KW-0408">Iron</keyword>
<evidence type="ECO:0000313" key="6">
    <source>
        <dbReference type="EMBL" id="SHN58545.1"/>
    </source>
</evidence>
<dbReference type="PANTHER" id="PTHR43177">
    <property type="entry name" value="PROTEIN NRFC"/>
    <property type="match status" value="1"/>
</dbReference>
<dbReference type="Pfam" id="PF13247">
    <property type="entry name" value="Fer4_11"/>
    <property type="match status" value="1"/>
</dbReference>
<dbReference type="GO" id="GO:0046872">
    <property type="term" value="F:metal ion binding"/>
    <property type="evidence" value="ECO:0007669"/>
    <property type="project" value="UniProtKB-KW"/>
</dbReference>
<gene>
    <name evidence="6" type="ORF">SAMN02745215_00940</name>
</gene>
<keyword evidence="2" id="KW-0479">Metal-binding</keyword>
<keyword evidence="4" id="KW-0411">Iron-sulfur</keyword>
<evidence type="ECO:0000256" key="1">
    <source>
        <dbReference type="ARBA" id="ARBA00022485"/>
    </source>
</evidence>
<dbReference type="EMBL" id="FRDN01000004">
    <property type="protein sequence ID" value="SHN58545.1"/>
    <property type="molecule type" value="Genomic_DNA"/>
</dbReference>
<dbReference type="STRING" id="1121395.SAMN02745215_00940"/>